<dbReference type="GeneID" id="921868"/>
<reference evidence="2 3" key="1">
    <citation type="journal article" date="2001" name="J. Virol.">
        <title>Genome sequence of a baculovirus pathogenic for Culex nigripalpus.</title>
        <authorList>
            <person name="Afonso C.L."/>
            <person name="Tulman E.R."/>
            <person name="Lu Z."/>
            <person name="Balinsky C.A."/>
            <person name="Moser B.A."/>
            <person name="Becnel J.J."/>
            <person name="Rock D.L."/>
            <person name="Kutish G.F."/>
        </authorList>
    </citation>
    <scope>NUCLEOTIDE SEQUENCE [LARGE SCALE GENOMIC DNA]</scope>
    <source>
        <strain evidence="3">Isolate Florida/1997</strain>
    </source>
</reference>
<protein>
    <submittedName>
        <fullName evidence="2">CUN014 similar to AcMNPV ORF92</fullName>
    </submittedName>
</protein>
<keyword evidence="3" id="KW-1185">Reference proteome</keyword>
<evidence type="ECO:0000256" key="1">
    <source>
        <dbReference type="SAM" id="MobiDB-lite"/>
    </source>
</evidence>
<dbReference type="InterPro" id="IPR007879">
    <property type="entry name" value="Baculo_p33"/>
</dbReference>
<feature type="region of interest" description="Disordered" evidence="1">
    <location>
        <begin position="344"/>
        <end position="370"/>
    </location>
</feature>
<dbReference type="EMBL" id="AF403738">
    <property type="protein sequence ID" value="AAK94092.1"/>
    <property type="molecule type" value="Genomic_DNA"/>
</dbReference>
<dbReference type="Proteomes" id="UP000006635">
    <property type="component" value="Segment"/>
</dbReference>
<dbReference type="KEGG" id="vg:921868"/>
<evidence type="ECO:0000313" key="2">
    <source>
        <dbReference type="EMBL" id="AAK94092.1"/>
    </source>
</evidence>
<evidence type="ECO:0000313" key="3">
    <source>
        <dbReference type="Proteomes" id="UP000006635"/>
    </source>
</evidence>
<accession>Q77GU0</accession>
<name>Q77GU0_NPVCO</name>
<proteinExistence type="predicted"/>
<dbReference type="Pfam" id="PF05214">
    <property type="entry name" value="Baculo_p33"/>
    <property type="match status" value="1"/>
</dbReference>
<dbReference type="RefSeq" id="NP_203317.1">
    <property type="nucleotide sequence ID" value="NC_003084.1"/>
</dbReference>
<gene>
    <name evidence="2" type="primary">CUN014</name>
</gene>
<organism evidence="2 3">
    <name type="scientific">Culex nigripalpus nucleopolyhedrovirus (isolate Florida/1997)</name>
    <name type="common">CuniNPV</name>
    <dbReference type="NCBI Taxonomy" id="645993"/>
    <lineage>
        <taxon>Viruses</taxon>
        <taxon>Viruses incertae sedis</taxon>
        <taxon>Naldaviricetes</taxon>
        <taxon>Lefavirales</taxon>
        <taxon>Baculoviridae</taxon>
        <taxon>Deltabaculovirus</taxon>
    </lineage>
</organism>
<organismHost>
    <name type="scientific">Culex nigripalpus</name>
    <dbReference type="NCBI Taxonomy" id="42429"/>
</organismHost>
<sequence>MFASTPSHSSVFTSKSFRYSGLVSAIFTMNDIAKENLQTRQRESLNRHIFYLVITSLLSPTETESNLAKVEFATIVYLMNLSMLLARPPAPIVVSEERVRQFWSIYQKRTKLHLDLILGNKRGQDRQMAYMSSKPEFVAHYNSAAKECELDPIAVVPLPYIHGEHFHNSWDVMHLMAEVGDQIVAQRNDMLALAPLQVVHNVVANMYISLGCQTCVSHYLLLRGVILVKFEQLFRLLVLEELKRREGSISGRTIELLRIPTVELDEYIANPGVLNNAFVKNLLAYEMVQLHNYINSYRIVQQASGHLRSNRPIEQADIKVYLKAFQEGPTMTWELYDKQRRGEIAPISPVRKRPAPDDSTGPPLKYSRAQ</sequence>